<reference evidence="1" key="2">
    <citation type="journal article" date="2016" name="G3 (Bethesda)">
        <title>Genome Evolution in Three Species of Cactophilic Drosophila.</title>
        <authorList>
            <person name="Sanchez-Flores A."/>
            <person name="Penazola F."/>
            <person name="Carpinteyro-Ponce J."/>
            <person name="Nazario-Yepiz N."/>
            <person name="Abreu-Goodger C."/>
            <person name="Machado C.A."/>
            <person name="Markow T.A."/>
        </authorList>
    </citation>
    <scope>NUCLEOTIDE SEQUENCE [LARGE SCALE GENOMIC DNA]</scope>
</reference>
<gene>
    <name evidence="2" type="primary">LOC108610176</name>
</gene>
<dbReference type="RefSeq" id="XP_017857588.1">
    <property type="nucleotide sequence ID" value="XM_018002099.1"/>
</dbReference>
<accession>A0ABM1NRK2</accession>
<dbReference type="GeneID" id="108610176"/>
<name>A0ABM1NRK2_DROAR</name>
<protein>
    <submittedName>
        <fullName evidence="2">Uncharacterized protein LOC108610176</fullName>
    </submittedName>
</protein>
<sequence>MTHKHTSSQTYMDIYPLTPKNSKPICINKLIRSKRNDGICFDSIINHKIAPDMADADAVAVADADAEANADANANANADPGLLNADEVVEAAQGADVNPTRC</sequence>
<proteinExistence type="predicted"/>
<evidence type="ECO:0000313" key="2">
    <source>
        <dbReference type="RefSeq" id="XP_017857588.1"/>
    </source>
</evidence>
<reference evidence="2" key="3">
    <citation type="submission" date="2025-08" db="UniProtKB">
        <authorList>
            <consortium name="RefSeq"/>
        </authorList>
    </citation>
    <scope>IDENTIFICATION</scope>
    <source>
        <tissue evidence="2">Whole organism</tissue>
    </source>
</reference>
<dbReference type="Proteomes" id="UP000694904">
    <property type="component" value="Chromosome 2"/>
</dbReference>
<organism evidence="1 2">
    <name type="scientific">Drosophila arizonae</name>
    <name type="common">Fruit fly</name>
    <dbReference type="NCBI Taxonomy" id="7263"/>
    <lineage>
        <taxon>Eukaryota</taxon>
        <taxon>Metazoa</taxon>
        <taxon>Ecdysozoa</taxon>
        <taxon>Arthropoda</taxon>
        <taxon>Hexapoda</taxon>
        <taxon>Insecta</taxon>
        <taxon>Pterygota</taxon>
        <taxon>Neoptera</taxon>
        <taxon>Endopterygota</taxon>
        <taxon>Diptera</taxon>
        <taxon>Brachycera</taxon>
        <taxon>Muscomorpha</taxon>
        <taxon>Ephydroidea</taxon>
        <taxon>Drosophilidae</taxon>
        <taxon>Drosophila</taxon>
    </lineage>
</organism>
<keyword evidence="1" id="KW-1185">Reference proteome</keyword>
<evidence type="ECO:0000313" key="1">
    <source>
        <dbReference type="Proteomes" id="UP000694904"/>
    </source>
</evidence>
<reference evidence="1" key="1">
    <citation type="journal article" date="1997" name="Nucleic Acids Res.">
        <title>tRNAscan-SE: a program for improved detection of transfer RNA genes in genomic sequence.</title>
        <authorList>
            <person name="Lowe T.M."/>
            <person name="Eddy S.R."/>
        </authorList>
    </citation>
    <scope>NUCLEOTIDE SEQUENCE [LARGE SCALE GENOMIC DNA]</scope>
</reference>